<organism evidence="1 2">
    <name type="scientific">Candidatus Pseudobacter hemicellulosilyticus</name>
    <dbReference type="NCBI Taxonomy" id="3121375"/>
    <lineage>
        <taxon>Bacteria</taxon>
        <taxon>Pseudomonadati</taxon>
        <taxon>Bacteroidota</taxon>
        <taxon>Chitinophagia</taxon>
        <taxon>Chitinophagales</taxon>
        <taxon>Chitinophagaceae</taxon>
        <taxon>Pseudobacter</taxon>
    </lineage>
</organism>
<accession>A0AAJ6BFI6</accession>
<reference evidence="1" key="1">
    <citation type="submission" date="2023-03" db="EMBL/GenBank/DDBJ databases">
        <title>Andean soil-derived lignocellulolytic bacterial consortium as a source of novel taxa and putative plastic-active enzymes.</title>
        <authorList>
            <person name="Diaz-Garcia L."/>
            <person name="Chuvochina M."/>
            <person name="Feuerriegel G."/>
            <person name="Bunk B."/>
            <person name="Sproer C."/>
            <person name="Streit W.R."/>
            <person name="Rodriguez L.M."/>
            <person name="Overmann J."/>
            <person name="Jimenez D.J."/>
        </authorList>
    </citation>
    <scope>NUCLEOTIDE SEQUENCE</scope>
    <source>
        <strain evidence="1">MAG 7</strain>
    </source>
</reference>
<name>A0AAJ6BFI6_9BACT</name>
<protein>
    <submittedName>
        <fullName evidence="1">Uncharacterized protein</fullName>
    </submittedName>
</protein>
<gene>
    <name evidence="1" type="ORF">P0Y53_21880</name>
</gene>
<dbReference type="AlphaFoldDB" id="A0AAJ6BFI6"/>
<evidence type="ECO:0000313" key="2">
    <source>
        <dbReference type="Proteomes" id="UP001220610"/>
    </source>
</evidence>
<evidence type="ECO:0000313" key="1">
    <source>
        <dbReference type="EMBL" id="WEK35148.1"/>
    </source>
</evidence>
<dbReference type="Proteomes" id="UP001220610">
    <property type="component" value="Chromosome"/>
</dbReference>
<sequence length="173" mass="20146">MKVLVLGSDNARSIILETSKGTRIDNYQVLEISNFERNQFIKYDKANFPMVIFRSSPSPEYNCHGLTFASRRTNIDNSIAIRLILSEDRYCEIGIREVLPGDVVLYVNKDDKEIVHSGIVSACEHPPNSFSHITIVSKWGRFREVIHDLNNCPYNSFQREFYRIKHEQYEQNN</sequence>
<dbReference type="EMBL" id="CP119311">
    <property type="protein sequence ID" value="WEK35148.1"/>
    <property type="molecule type" value="Genomic_DNA"/>
</dbReference>
<proteinExistence type="predicted"/>